<evidence type="ECO:0000256" key="3">
    <source>
        <dbReference type="ARBA" id="ARBA00023242"/>
    </source>
</evidence>
<evidence type="ECO:0000256" key="2">
    <source>
        <dbReference type="ARBA" id="ARBA00023163"/>
    </source>
</evidence>
<gene>
    <name evidence="6" type="primary">g2062</name>
    <name evidence="6" type="ORF">VP750_LOCUS1769</name>
</gene>
<dbReference type="SMART" id="SM01076">
    <property type="entry name" value="CG-1"/>
    <property type="match status" value="1"/>
</dbReference>
<sequence>MVLAHLSEQIGSEPATRELPKVLRDILTKARTSWLRNQEVVDLLSRHRQYGFRVSKEPPQKPPGGSLFLFNRKSVRFFRKDGHDWRKKADGKTVRETHEKLKVGNKDVLNCYYAHAEDSLQRRCYWLLEGDDNVVLVHYLSSNPQENCVMRGPPTNGGALSLNAVEVPKPALQPSLALAWQQSPGTSNGMAQASSGADTLGRTGSLGGAGSLQAPTAQPRCFVVTTGDVVVRSSSGPLEQPEAPPQSPSASVSEQQLPTPFARQDSQGVEHSGVQGPPMVAGGISRHDEGAGAFGRAASLPAAALARSASGQHEDSMRLGPLHTAPSFSGGTVQTGLTLDAVDLQRARSGVAPPSSSGQAPGDLPSSKLQRHGSATHASSLEQQRRCMVPAPRLHIKDAQGEDRDVLQGLLSLKNAEEALPLDSSGASCRLSRDTSSTLAGSLARRSPATSFSQPLKAPALSRETSSNLAGGLGRAPGSRFGQQWAEQHASCAGRETSLGPGQAHLPAARAAPTL</sequence>
<evidence type="ECO:0000256" key="1">
    <source>
        <dbReference type="ARBA" id="ARBA00004123"/>
    </source>
</evidence>
<keyword evidence="2" id="KW-0804">Transcription</keyword>
<evidence type="ECO:0000259" key="5">
    <source>
        <dbReference type="PROSITE" id="PS51437"/>
    </source>
</evidence>
<dbReference type="PANTHER" id="PTHR23335:SF1">
    <property type="entry name" value="CALMODULIN-BINDING TRANSCRIPTION ACTIVATOR, ISOFORM F"/>
    <property type="match status" value="1"/>
</dbReference>
<protein>
    <submittedName>
        <fullName evidence="6">G2062 protein</fullName>
    </submittedName>
</protein>
<dbReference type="Proteomes" id="UP001497392">
    <property type="component" value="Unassembled WGS sequence"/>
</dbReference>
<dbReference type="InterPro" id="IPR005559">
    <property type="entry name" value="CG-1_dom"/>
</dbReference>
<reference evidence="6 7" key="1">
    <citation type="submission" date="2024-06" db="EMBL/GenBank/DDBJ databases">
        <authorList>
            <person name="Kraege A."/>
            <person name="Thomma B."/>
        </authorList>
    </citation>
    <scope>NUCLEOTIDE SEQUENCE [LARGE SCALE GENOMIC DNA]</scope>
</reference>
<feature type="region of interest" description="Disordered" evidence="4">
    <location>
        <begin position="305"/>
        <end position="331"/>
    </location>
</feature>
<dbReference type="PROSITE" id="PS51437">
    <property type="entry name" value="CG_1"/>
    <property type="match status" value="1"/>
</dbReference>
<evidence type="ECO:0000313" key="6">
    <source>
        <dbReference type="EMBL" id="CAL5220110.1"/>
    </source>
</evidence>
<dbReference type="Pfam" id="PF03859">
    <property type="entry name" value="CG-1"/>
    <property type="match status" value="1"/>
</dbReference>
<feature type="region of interest" description="Disordered" evidence="4">
    <location>
        <begin position="182"/>
        <end position="214"/>
    </location>
</feature>
<accession>A0ABP1FNC9</accession>
<evidence type="ECO:0000313" key="7">
    <source>
        <dbReference type="Proteomes" id="UP001497392"/>
    </source>
</evidence>
<name>A0ABP1FNC9_9CHLO</name>
<feature type="region of interest" description="Disordered" evidence="4">
    <location>
        <begin position="232"/>
        <end position="288"/>
    </location>
</feature>
<feature type="region of interest" description="Disordered" evidence="4">
    <location>
        <begin position="439"/>
        <end position="515"/>
    </location>
</feature>
<evidence type="ECO:0000256" key="4">
    <source>
        <dbReference type="SAM" id="MobiDB-lite"/>
    </source>
</evidence>
<keyword evidence="7" id="KW-1185">Reference proteome</keyword>
<feature type="region of interest" description="Disordered" evidence="4">
    <location>
        <begin position="348"/>
        <end position="386"/>
    </location>
</feature>
<feature type="domain" description="CG-1" evidence="5">
    <location>
        <begin position="23"/>
        <end position="148"/>
    </location>
</feature>
<organism evidence="6 7">
    <name type="scientific">Coccomyxa viridis</name>
    <dbReference type="NCBI Taxonomy" id="1274662"/>
    <lineage>
        <taxon>Eukaryota</taxon>
        <taxon>Viridiplantae</taxon>
        <taxon>Chlorophyta</taxon>
        <taxon>core chlorophytes</taxon>
        <taxon>Trebouxiophyceae</taxon>
        <taxon>Trebouxiophyceae incertae sedis</taxon>
        <taxon>Coccomyxaceae</taxon>
        <taxon>Coccomyxa</taxon>
    </lineage>
</organism>
<dbReference type="PANTHER" id="PTHR23335">
    <property type="entry name" value="CALMODULIN-BINDING TRANSCRIPTION ACTIVATOR CAMTA"/>
    <property type="match status" value="1"/>
</dbReference>
<comment type="caution">
    <text evidence="6">The sequence shown here is derived from an EMBL/GenBank/DDBJ whole genome shotgun (WGS) entry which is preliminary data.</text>
</comment>
<keyword evidence="3" id="KW-0539">Nucleus</keyword>
<proteinExistence type="predicted"/>
<feature type="compositionally biased region" description="Polar residues" evidence="4">
    <location>
        <begin position="182"/>
        <end position="197"/>
    </location>
</feature>
<dbReference type="EMBL" id="CAXHTA020000003">
    <property type="protein sequence ID" value="CAL5220110.1"/>
    <property type="molecule type" value="Genomic_DNA"/>
</dbReference>
<comment type="subcellular location">
    <subcellularLocation>
        <location evidence="1">Nucleus</location>
    </subcellularLocation>
</comment>